<feature type="compositionally biased region" description="Gly residues" evidence="7">
    <location>
        <begin position="241"/>
        <end position="252"/>
    </location>
</feature>
<dbReference type="EMBL" id="MIKG01000010">
    <property type="protein sequence ID" value="RAO69818.1"/>
    <property type="molecule type" value="Genomic_DNA"/>
</dbReference>
<dbReference type="RefSeq" id="XP_040734334.1">
    <property type="nucleotide sequence ID" value="XM_040878349.1"/>
</dbReference>
<feature type="compositionally biased region" description="Low complexity" evidence="7">
    <location>
        <begin position="23"/>
        <end position="36"/>
    </location>
</feature>
<keyword evidence="3 6" id="KW-0804">Transcription</keyword>
<dbReference type="Pfam" id="PF03540">
    <property type="entry name" value="TAF10"/>
    <property type="match status" value="1"/>
</dbReference>
<evidence type="ECO:0000313" key="9">
    <source>
        <dbReference type="Proteomes" id="UP000249363"/>
    </source>
</evidence>
<protein>
    <recommendedName>
        <fullName evidence="6">Transcription initiation factor TFIID subunit 10</fullName>
    </recommendedName>
</protein>
<dbReference type="GeneID" id="63795046"/>
<proteinExistence type="inferred from homology"/>
<gene>
    <name evidence="8" type="ORF">BHQ10_005830</name>
</gene>
<evidence type="ECO:0000256" key="6">
    <source>
        <dbReference type="PIRNR" id="PIRNR017246"/>
    </source>
</evidence>
<feature type="region of interest" description="Disordered" evidence="7">
    <location>
        <begin position="1"/>
        <end position="109"/>
    </location>
</feature>
<evidence type="ECO:0000256" key="2">
    <source>
        <dbReference type="ARBA" id="ARBA00023015"/>
    </source>
</evidence>
<dbReference type="STRING" id="1196081.A0A364L1Y7"/>
<evidence type="ECO:0000313" key="8">
    <source>
        <dbReference type="EMBL" id="RAO69818.1"/>
    </source>
</evidence>
<evidence type="ECO:0000256" key="7">
    <source>
        <dbReference type="SAM" id="MobiDB-lite"/>
    </source>
</evidence>
<dbReference type="GO" id="GO:1990841">
    <property type="term" value="F:promoter-specific chromatin binding"/>
    <property type="evidence" value="ECO:0007669"/>
    <property type="project" value="TreeGrafter"/>
</dbReference>
<dbReference type="GO" id="GO:0005669">
    <property type="term" value="C:transcription factor TFIID complex"/>
    <property type="evidence" value="ECO:0007669"/>
    <property type="project" value="TreeGrafter"/>
</dbReference>
<dbReference type="PANTHER" id="PTHR21242:SF0">
    <property type="entry name" value="TRANSCRIPTION INITIATION FACTOR TFIID SUBUNIT 10"/>
    <property type="match status" value="1"/>
</dbReference>
<evidence type="ECO:0000256" key="1">
    <source>
        <dbReference type="ARBA" id="ARBA00004123"/>
    </source>
</evidence>
<dbReference type="GO" id="GO:0000124">
    <property type="term" value="C:SAGA complex"/>
    <property type="evidence" value="ECO:0007669"/>
    <property type="project" value="TreeGrafter"/>
</dbReference>
<dbReference type="PANTHER" id="PTHR21242">
    <property type="entry name" value="TRANSCRIPTION INITIATION FACTOR TFIID SUBUNIT 10"/>
    <property type="match status" value="1"/>
</dbReference>
<evidence type="ECO:0000256" key="5">
    <source>
        <dbReference type="ARBA" id="ARBA00025730"/>
    </source>
</evidence>
<reference evidence="8 9" key="1">
    <citation type="journal article" date="2017" name="Biotechnol. Biofuels">
        <title>Differential beta-glucosidase expression as a function of carbon source availability in Talaromyces amestolkiae: a genomic and proteomic approach.</title>
        <authorList>
            <person name="de Eugenio L.I."/>
            <person name="Mendez-Liter J.A."/>
            <person name="Nieto-Dominguez M."/>
            <person name="Alonso L."/>
            <person name="Gil-Munoz J."/>
            <person name="Barriuso J."/>
            <person name="Prieto A."/>
            <person name="Martinez M.J."/>
        </authorList>
    </citation>
    <scope>NUCLEOTIDE SEQUENCE [LARGE SCALE GENOMIC DNA]</scope>
    <source>
        <strain evidence="8 9">CIB</strain>
    </source>
</reference>
<comment type="caution">
    <text evidence="8">The sequence shown here is derived from an EMBL/GenBank/DDBJ whole genome shotgun (WGS) entry which is preliminary data.</text>
</comment>
<comment type="function">
    <text evidence="6">Functions as a component of both the DNA-binding general transcription initiation factor complex TFIID and the transcription coactivator SAGA complex. Binding of TFIID to a promoter (with or without TATA element) is the initial step in pre-initiation complex (PIC) formation. TFIID plays a key role in the regulation of gene expression by RNA polymerase II through different activities such as transcription activator interaction, core promoter recognition and selectivity, TFIIA and TFIIB interaction, chromatin modification (histone acetylation by TAF1), facilitation of DNA opening and initiation of transcription. SAGA acts as a general cofactor required for essentially all RNA polymerase II transcription. At the promoters, SAGA is required for transcription pre-initiation complex (PIC) recruitment. It influences RNA polymerase II transcriptional activity through different activities such as TBP interaction (via core/TAF module) and promoter selectivity, interaction with transcription activators (via Tra1/SPT module), and chromatin modification through histone acetylation (via HAT module) and deubiquitination (via DUB module). SAGA preferentially acetylates histones H3 (to form H3K9ac, H3K14ac, H3K18ac and H3K23ac) and H2B and deubiquitinates histone H2B. SAGA interacts with DNA via upstream activating sequences (UASs).</text>
</comment>
<dbReference type="Proteomes" id="UP000249363">
    <property type="component" value="Unassembled WGS sequence"/>
</dbReference>
<keyword evidence="4 6" id="KW-0539">Nucleus</keyword>
<keyword evidence="2 6" id="KW-0805">Transcription regulation</keyword>
<dbReference type="CDD" id="cd07982">
    <property type="entry name" value="HFD_TAF10"/>
    <property type="match status" value="1"/>
</dbReference>
<comment type="subcellular location">
    <subcellularLocation>
        <location evidence="1 6">Nucleus</location>
    </subcellularLocation>
</comment>
<accession>A0A364L1Y7</accession>
<sequence>MADSTTASQQSAAGSQLPPPSTQPTTQSTEAPPSSAETVTASNNLQTDPTNAAAGSADRDIADPIDDAIDNDINMNNAEDMPAANGTNDAGAPTNPVAALTNASAPASKKESSLRDFLGKMDDYAPIIPDAVTAHYLTVAGLPPPGNGPNQTPPHLARLLALATQKFVADIAADAYQYSRIRASNSSSANNPMGGLNAAAGLGGPAAAGGGAGAGGAGGVGGDAGKKGAAANTHLGIQRPGFGGGGQGGSGQGRTVLTMEDLGMAVSEYGVSVKRGEFYR</sequence>
<comment type="similarity">
    <text evidence="5 6">Belongs to the TAF10 family.</text>
</comment>
<feature type="compositionally biased region" description="Polar residues" evidence="7">
    <location>
        <begin position="37"/>
        <end position="50"/>
    </location>
</feature>
<name>A0A364L1Y7_TALAM</name>
<feature type="region of interest" description="Disordered" evidence="7">
    <location>
        <begin position="235"/>
        <end position="254"/>
    </location>
</feature>
<dbReference type="OrthoDB" id="154356at2759"/>
<evidence type="ECO:0000256" key="4">
    <source>
        <dbReference type="ARBA" id="ARBA00023242"/>
    </source>
</evidence>
<keyword evidence="9" id="KW-1185">Reference proteome</keyword>
<dbReference type="GO" id="GO:0016251">
    <property type="term" value="F:RNA polymerase II general transcription initiation factor activity"/>
    <property type="evidence" value="ECO:0007669"/>
    <property type="project" value="TreeGrafter"/>
</dbReference>
<feature type="compositionally biased region" description="Low complexity" evidence="7">
    <location>
        <begin position="71"/>
        <end position="80"/>
    </location>
</feature>
<dbReference type="PIRSF" id="PIRSF017246">
    <property type="entry name" value="TFIID_TAF10"/>
    <property type="match status" value="1"/>
</dbReference>
<feature type="compositionally biased region" description="Low complexity" evidence="7">
    <location>
        <begin position="1"/>
        <end position="16"/>
    </location>
</feature>
<evidence type="ECO:0000256" key="3">
    <source>
        <dbReference type="ARBA" id="ARBA00023163"/>
    </source>
</evidence>
<dbReference type="GO" id="GO:0006367">
    <property type="term" value="P:transcription initiation at RNA polymerase II promoter"/>
    <property type="evidence" value="ECO:0007669"/>
    <property type="project" value="TreeGrafter"/>
</dbReference>
<dbReference type="InterPro" id="IPR003923">
    <property type="entry name" value="TAF10"/>
</dbReference>
<dbReference type="AlphaFoldDB" id="A0A364L1Y7"/>
<organism evidence="8 9">
    <name type="scientific">Talaromyces amestolkiae</name>
    <dbReference type="NCBI Taxonomy" id="1196081"/>
    <lineage>
        <taxon>Eukaryota</taxon>
        <taxon>Fungi</taxon>
        <taxon>Dikarya</taxon>
        <taxon>Ascomycota</taxon>
        <taxon>Pezizomycotina</taxon>
        <taxon>Eurotiomycetes</taxon>
        <taxon>Eurotiomycetidae</taxon>
        <taxon>Eurotiales</taxon>
        <taxon>Trichocomaceae</taxon>
        <taxon>Talaromyces</taxon>
        <taxon>Talaromyces sect. Talaromyces</taxon>
    </lineage>
</organism>